<evidence type="ECO:0000313" key="1">
    <source>
        <dbReference type="EMBL" id="KAJ5189939.1"/>
    </source>
</evidence>
<dbReference type="AlphaFoldDB" id="A0A9W9M5Y1"/>
<keyword evidence="2" id="KW-1185">Reference proteome</keyword>
<reference evidence="1" key="1">
    <citation type="submission" date="2022-11" db="EMBL/GenBank/DDBJ databases">
        <authorList>
            <person name="Petersen C."/>
        </authorList>
    </citation>
    <scope>NUCLEOTIDE SEQUENCE</scope>
    <source>
        <strain evidence="1">IBT 16849</strain>
    </source>
</reference>
<proteinExistence type="predicted"/>
<dbReference type="OrthoDB" id="9983560at2759"/>
<dbReference type="Proteomes" id="UP001150879">
    <property type="component" value="Unassembled WGS sequence"/>
</dbReference>
<organism evidence="1 2">
    <name type="scientific">Penicillium cf. griseofulvum</name>
    <dbReference type="NCBI Taxonomy" id="2972120"/>
    <lineage>
        <taxon>Eukaryota</taxon>
        <taxon>Fungi</taxon>
        <taxon>Dikarya</taxon>
        <taxon>Ascomycota</taxon>
        <taxon>Pezizomycotina</taxon>
        <taxon>Eurotiomycetes</taxon>
        <taxon>Eurotiomycetidae</taxon>
        <taxon>Eurotiales</taxon>
        <taxon>Aspergillaceae</taxon>
        <taxon>Penicillium</taxon>
    </lineage>
</organism>
<protein>
    <submittedName>
        <fullName evidence="1">Uncharacterized protein</fullName>
    </submittedName>
</protein>
<dbReference type="EMBL" id="JAPQKP010000005">
    <property type="protein sequence ID" value="KAJ5189939.1"/>
    <property type="molecule type" value="Genomic_DNA"/>
</dbReference>
<name>A0A9W9M5Y1_9EURO</name>
<gene>
    <name evidence="1" type="ORF">N7472_008953</name>
</gene>
<accession>A0A9W9M5Y1</accession>
<evidence type="ECO:0000313" key="2">
    <source>
        <dbReference type="Proteomes" id="UP001150879"/>
    </source>
</evidence>
<reference evidence="1" key="2">
    <citation type="journal article" date="2023" name="IMA Fungus">
        <title>Comparative genomic study of the Penicillium genus elucidates a diverse pangenome and 15 lateral gene transfer events.</title>
        <authorList>
            <person name="Petersen C."/>
            <person name="Sorensen T."/>
            <person name="Nielsen M.R."/>
            <person name="Sondergaard T.E."/>
            <person name="Sorensen J.L."/>
            <person name="Fitzpatrick D.A."/>
            <person name="Frisvad J.C."/>
            <person name="Nielsen K.L."/>
        </authorList>
    </citation>
    <scope>NUCLEOTIDE SEQUENCE</scope>
    <source>
        <strain evidence="1">IBT 16849</strain>
    </source>
</reference>
<comment type="caution">
    <text evidence="1">The sequence shown here is derived from an EMBL/GenBank/DDBJ whole genome shotgun (WGS) entry which is preliminary data.</text>
</comment>
<sequence>MNAGFSGYGFWSISSAMGLNQTAGYMHVAAAMNKALTESQKDVDPPFQEFHKSNGSPLSTSYSHPIPCLPVQIGSTNSAVTSRVFRKAEWMSRTALRDMVGVAAGNPEEVAFSVAELFGDGRVLL</sequence>